<proteinExistence type="inferred from homology"/>
<gene>
    <name evidence="5" type="ORF">RGD00_09505</name>
</gene>
<protein>
    <submittedName>
        <fullName evidence="5">Sugar transferase</fullName>
    </submittedName>
</protein>
<dbReference type="InterPro" id="IPR003362">
    <property type="entry name" value="Bact_transf"/>
</dbReference>
<dbReference type="EMBL" id="JAVKPH010000008">
    <property type="protein sequence ID" value="MDR5652840.1"/>
    <property type="molecule type" value="Genomic_DNA"/>
</dbReference>
<evidence type="ECO:0000313" key="6">
    <source>
        <dbReference type="Proteomes" id="UP001247754"/>
    </source>
</evidence>
<reference evidence="5 6" key="1">
    <citation type="submission" date="2023-09" db="EMBL/GenBank/DDBJ databases">
        <title>Xinfangfangia sedmenti sp. nov., isolated the sedment.</title>
        <authorList>
            <person name="Xu L."/>
        </authorList>
    </citation>
    <scope>NUCLEOTIDE SEQUENCE [LARGE SCALE GENOMIC DNA]</scope>
    <source>
        <strain evidence="5 6">LG-4</strain>
    </source>
</reference>
<dbReference type="GO" id="GO:0016740">
    <property type="term" value="F:transferase activity"/>
    <property type="evidence" value="ECO:0007669"/>
    <property type="project" value="UniProtKB-KW"/>
</dbReference>
<keyword evidence="2" id="KW-0270">Exopolysaccharide synthesis</keyword>
<keyword evidence="5" id="KW-0808">Transferase</keyword>
<keyword evidence="3" id="KW-0812">Transmembrane</keyword>
<evidence type="ECO:0000256" key="2">
    <source>
        <dbReference type="ARBA" id="ARBA00023169"/>
    </source>
</evidence>
<dbReference type="RefSeq" id="WP_310457085.1">
    <property type="nucleotide sequence ID" value="NZ_JAVKPH010000008.1"/>
</dbReference>
<dbReference type="PANTHER" id="PTHR30576:SF0">
    <property type="entry name" value="UNDECAPRENYL-PHOSPHATE N-ACETYLGALACTOSAMINYL 1-PHOSPHATE TRANSFERASE-RELATED"/>
    <property type="match status" value="1"/>
</dbReference>
<feature type="transmembrane region" description="Helical" evidence="3">
    <location>
        <begin position="45"/>
        <end position="67"/>
    </location>
</feature>
<comment type="caution">
    <text evidence="5">The sequence shown here is derived from an EMBL/GenBank/DDBJ whole genome shotgun (WGS) entry which is preliminary data.</text>
</comment>
<evidence type="ECO:0000313" key="5">
    <source>
        <dbReference type="EMBL" id="MDR5652840.1"/>
    </source>
</evidence>
<feature type="domain" description="Bacterial sugar transferase" evidence="4">
    <location>
        <begin position="40"/>
        <end position="228"/>
    </location>
</feature>
<name>A0ABU1F7I8_9RHOB</name>
<keyword evidence="6" id="KW-1185">Reference proteome</keyword>
<evidence type="ECO:0000256" key="1">
    <source>
        <dbReference type="ARBA" id="ARBA00006464"/>
    </source>
</evidence>
<sequence>MTINYTKFPRSEAVARSLSDISSTQDFATIGLSPYRRLGKRLFDIFLVLLSAPFVVPLVLVLALLIAREGGRPFYTQIRVGRGGRMFRMWKLRSMVVDADARMAAHLAADPEARREWDETQKLRNDPRITRFGRFLRMSSLDELPQLWNVLIGDMSLVGPRPMMPDQQEIYPGRAYYALRPGITGYWQTAGRNRTSFAARAHYDAEYVRNLSLPTDAAILMRTVRVVIDCTGY</sequence>
<evidence type="ECO:0000256" key="3">
    <source>
        <dbReference type="SAM" id="Phobius"/>
    </source>
</evidence>
<keyword evidence="3" id="KW-0472">Membrane</keyword>
<evidence type="ECO:0000259" key="4">
    <source>
        <dbReference type="Pfam" id="PF02397"/>
    </source>
</evidence>
<dbReference type="PANTHER" id="PTHR30576">
    <property type="entry name" value="COLANIC BIOSYNTHESIS UDP-GLUCOSE LIPID CARRIER TRANSFERASE"/>
    <property type="match status" value="1"/>
</dbReference>
<comment type="similarity">
    <text evidence="1">Belongs to the bacterial sugar transferase family.</text>
</comment>
<accession>A0ABU1F7I8</accession>
<dbReference type="Proteomes" id="UP001247754">
    <property type="component" value="Unassembled WGS sequence"/>
</dbReference>
<organism evidence="5 6">
    <name type="scientific">Ruixingdingia sedimenti</name>
    <dbReference type="NCBI Taxonomy" id="3073604"/>
    <lineage>
        <taxon>Bacteria</taxon>
        <taxon>Pseudomonadati</taxon>
        <taxon>Pseudomonadota</taxon>
        <taxon>Alphaproteobacteria</taxon>
        <taxon>Rhodobacterales</taxon>
        <taxon>Paracoccaceae</taxon>
        <taxon>Ruixingdingia</taxon>
    </lineage>
</organism>
<dbReference type="Pfam" id="PF02397">
    <property type="entry name" value="Bac_transf"/>
    <property type="match status" value="1"/>
</dbReference>
<keyword evidence="3" id="KW-1133">Transmembrane helix</keyword>